<accession>A0A1W6G144</accession>
<sequence length="37" mass="4215">MFPMITVITMMISTTALHLCQERSPSANSRLLCFKNK</sequence>
<reference evidence="1" key="1">
    <citation type="journal article" date="2018" name="BMC Genomics">
        <title>Comparative genomic, transcriptomic, and proteomic reannotation of human herpesvirus 6.</title>
        <authorList>
            <person name="Greninger A.L."/>
            <person name="Knudsen G.M."/>
            <person name="Roychoudhury P."/>
            <person name="Hanson D.J."/>
            <person name="Sedlak R.H."/>
            <person name="Xie H."/>
            <person name="Guan J."/>
            <person name="Nguyen T."/>
            <person name="Peddu V."/>
            <person name="Boeckh M."/>
            <person name="Huang M.L."/>
            <person name="Cook L."/>
            <person name="Depledge D.P."/>
            <person name="Zerr D.M."/>
            <person name="Koelle D.M."/>
            <person name="Gantt S."/>
            <person name="Yoshikawa T."/>
            <person name="Caserta M."/>
            <person name="Hill J.A."/>
            <person name="Jerome K.R."/>
        </authorList>
    </citation>
    <scope>NUCLEOTIDE SEQUENCE</scope>
    <source>
        <strain evidence="1">HP8H1</strain>
    </source>
</reference>
<name>A0A1W6G144_9BETA</name>
<proteinExistence type="predicted"/>
<dbReference type="EMBL" id="KY315527">
    <property type="protein sequence ID" value="ARM06499.2"/>
    <property type="molecule type" value="Genomic_DNA"/>
</dbReference>
<evidence type="ECO:0000313" key="1">
    <source>
        <dbReference type="EMBL" id="ARM06499.2"/>
    </source>
</evidence>
<organism evidence="1">
    <name type="scientific">Human betaherpesvirus 6</name>
    <dbReference type="NCBI Taxonomy" id="10368"/>
    <lineage>
        <taxon>Viruses</taxon>
        <taxon>Duplodnaviria</taxon>
        <taxon>Heunggongvirae</taxon>
        <taxon>Peploviricota</taxon>
        <taxon>Herviviricetes</taxon>
        <taxon>Herpesvirales</taxon>
        <taxon>Orthoherpesviridae</taxon>
        <taxon>Betaherpesvirinae</taxon>
        <taxon>Roseolovirus</taxon>
    </lineage>
</organism>
<protein>
    <submittedName>
        <fullName evidence="1">Uncharacterized protein</fullName>
    </submittedName>
</protein>